<dbReference type="Proteomes" id="UP000239757">
    <property type="component" value="Unassembled WGS sequence"/>
</dbReference>
<sequence>MMLIKLHDYDYIDEETELNHPPAFLHHLLGQVFIPLIHVLDLMEDGKLKKLVTVDANAGLFVWTSQSRNSSTCGTADSLNGKKP</sequence>
<proteinExistence type="predicted"/>
<gene>
    <name evidence="1" type="ORF">GOBAR_AA29034</name>
</gene>
<accession>A0A2P5WKP9</accession>
<organism evidence="1 2">
    <name type="scientific">Gossypium barbadense</name>
    <name type="common">Sea Island cotton</name>
    <name type="synonym">Hibiscus barbadensis</name>
    <dbReference type="NCBI Taxonomy" id="3634"/>
    <lineage>
        <taxon>Eukaryota</taxon>
        <taxon>Viridiplantae</taxon>
        <taxon>Streptophyta</taxon>
        <taxon>Embryophyta</taxon>
        <taxon>Tracheophyta</taxon>
        <taxon>Spermatophyta</taxon>
        <taxon>Magnoliopsida</taxon>
        <taxon>eudicotyledons</taxon>
        <taxon>Gunneridae</taxon>
        <taxon>Pentapetalae</taxon>
        <taxon>rosids</taxon>
        <taxon>malvids</taxon>
        <taxon>Malvales</taxon>
        <taxon>Malvaceae</taxon>
        <taxon>Malvoideae</taxon>
        <taxon>Gossypium</taxon>
    </lineage>
</organism>
<dbReference type="AlphaFoldDB" id="A0A2P5WKP9"/>
<protein>
    <submittedName>
        <fullName evidence="1">Uncharacterized protein</fullName>
    </submittedName>
</protein>
<dbReference type="EMBL" id="KZ667256">
    <property type="protein sequence ID" value="PPR91650.1"/>
    <property type="molecule type" value="Genomic_DNA"/>
</dbReference>
<evidence type="ECO:0000313" key="2">
    <source>
        <dbReference type="Proteomes" id="UP000239757"/>
    </source>
</evidence>
<evidence type="ECO:0000313" key="1">
    <source>
        <dbReference type="EMBL" id="PPR91650.1"/>
    </source>
</evidence>
<reference evidence="1 2" key="1">
    <citation type="submission" date="2015-01" db="EMBL/GenBank/DDBJ databases">
        <title>Genome of allotetraploid Gossypium barbadense reveals genomic plasticity and fiber elongation in cotton evolution.</title>
        <authorList>
            <person name="Chen X."/>
            <person name="Liu X."/>
            <person name="Zhao B."/>
            <person name="Zheng H."/>
            <person name="Hu Y."/>
            <person name="Lu G."/>
            <person name="Yang C."/>
            <person name="Chen J."/>
            <person name="Shan C."/>
            <person name="Zhang L."/>
            <person name="Zhou Y."/>
            <person name="Wang L."/>
            <person name="Guo W."/>
            <person name="Bai Y."/>
            <person name="Ruan J."/>
            <person name="Shangguan X."/>
            <person name="Mao Y."/>
            <person name="Jiang J."/>
            <person name="Zhu Y."/>
            <person name="Lei J."/>
            <person name="Kang H."/>
            <person name="Chen S."/>
            <person name="He X."/>
            <person name="Wang R."/>
            <person name="Wang Y."/>
            <person name="Chen J."/>
            <person name="Wang L."/>
            <person name="Yu S."/>
            <person name="Wang B."/>
            <person name="Wei J."/>
            <person name="Song S."/>
            <person name="Lu X."/>
            <person name="Gao Z."/>
            <person name="Gu W."/>
            <person name="Deng X."/>
            <person name="Ma D."/>
            <person name="Wang S."/>
            <person name="Liang W."/>
            <person name="Fang L."/>
            <person name="Cai C."/>
            <person name="Zhu X."/>
            <person name="Zhou B."/>
            <person name="Zhang Y."/>
            <person name="Chen Z."/>
            <person name="Xu S."/>
            <person name="Zhu R."/>
            <person name="Wang S."/>
            <person name="Zhang T."/>
            <person name="Zhao G."/>
        </authorList>
    </citation>
    <scope>NUCLEOTIDE SEQUENCE [LARGE SCALE GENOMIC DNA]</scope>
    <source>
        <strain evidence="2">cv. Xinhai21</strain>
        <tissue evidence="1">Leaf</tissue>
    </source>
</reference>
<name>A0A2P5WKP9_GOSBA</name>